<organism evidence="1 2">
    <name type="scientific">Helobdella robusta</name>
    <name type="common">Californian leech</name>
    <dbReference type="NCBI Taxonomy" id="6412"/>
    <lineage>
        <taxon>Eukaryota</taxon>
        <taxon>Metazoa</taxon>
        <taxon>Spiralia</taxon>
        <taxon>Lophotrochozoa</taxon>
        <taxon>Annelida</taxon>
        <taxon>Clitellata</taxon>
        <taxon>Hirudinea</taxon>
        <taxon>Rhynchobdellida</taxon>
        <taxon>Glossiphoniidae</taxon>
        <taxon>Helobdella</taxon>
    </lineage>
</organism>
<dbReference type="SUPFAM" id="SSF52833">
    <property type="entry name" value="Thioredoxin-like"/>
    <property type="match status" value="1"/>
</dbReference>
<dbReference type="AlphaFoldDB" id="T1FZS9"/>
<dbReference type="HOGENOM" id="CLU_090389_4_5_1"/>
<reference evidence="2" key="2">
    <citation type="journal article" date="2013" name="Nature">
        <title>Insights into bilaterian evolution from three spiralian genomes.</title>
        <authorList>
            <person name="Simakov O."/>
            <person name="Marletaz F."/>
            <person name="Cho S.J."/>
            <person name="Edsinger-Gonzales E."/>
            <person name="Havlak P."/>
            <person name="Hellsten U."/>
            <person name="Kuo D.H."/>
            <person name="Larsson T."/>
            <person name="Lv J."/>
            <person name="Arendt D."/>
            <person name="Savage R."/>
            <person name="Osoegawa K."/>
            <person name="de Jong P."/>
            <person name="Grimwood J."/>
            <person name="Chapman J.A."/>
            <person name="Shapiro H."/>
            <person name="Aerts A."/>
            <person name="Otillar R.P."/>
            <person name="Terry A.Y."/>
            <person name="Boore J.L."/>
            <person name="Grigoriev I.V."/>
            <person name="Lindberg D.R."/>
            <person name="Seaver E.C."/>
            <person name="Weisblat D.A."/>
            <person name="Putnam N.H."/>
            <person name="Rokhsar D.S."/>
        </authorList>
    </citation>
    <scope>NUCLEOTIDE SEQUENCE</scope>
</reference>
<reference evidence="1" key="3">
    <citation type="submission" date="2015-06" db="UniProtKB">
        <authorList>
            <consortium name="EnsemblMetazoa"/>
        </authorList>
    </citation>
    <scope>IDENTIFICATION</scope>
</reference>
<dbReference type="Proteomes" id="UP000015101">
    <property type="component" value="Unassembled WGS sequence"/>
</dbReference>
<dbReference type="KEGG" id="hro:HELRODRAFT_69284"/>
<dbReference type="OMA" id="WTAETIS"/>
<dbReference type="OrthoDB" id="72053at2759"/>
<dbReference type="InterPro" id="IPR036249">
    <property type="entry name" value="Thioredoxin-like_sf"/>
</dbReference>
<dbReference type="eggNOG" id="KOG0191">
    <property type="taxonomic scope" value="Eukaryota"/>
</dbReference>
<accession>T1FZS9</accession>
<dbReference type="Gene3D" id="3.40.30.10">
    <property type="entry name" value="Glutaredoxin"/>
    <property type="match status" value="1"/>
</dbReference>
<dbReference type="PANTHER" id="PTHR19991">
    <property type="entry name" value="L 2 01289"/>
    <property type="match status" value="1"/>
</dbReference>
<evidence type="ECO:0008006" key="3">
    <source>
        <dbReference type="Google" id="ProtNLM"/>
    </source>
</evidence>
<keyword evidence="2" id="KW-1185">Reference proteome</keyword>
<evidence type="ECO:0000313" key="2">
    <source>
        <dbReference type="Proteomes" id="UP000015101"/>
    </source>
</evidence>
<dbReference type="EnsemblMetazoa" id="HelroT69284">
    <property type="protein sequence ID" value="HelroP69284"/>
    <property type="gene ID" value="HelroG69284"/>
</dbReference>
<protein>
    <recommendedName>
        <fullName evidence="3">Thioredoxin domain-containing protein</fullName>
    </recommendedName>
</protein>
<reference evidence="2" key="1">
    <citation type="submission" date="2012-12" db="EMBL/GenBank/DDBJ databases">
        <authorList>
            <person name="Hellsten U."/>
            <person name="Grimwood J."/>
            <person name="Chapman J.A."/>
            <person name="Shapiro H."/>
            <person name="Aerts A."/>
            <person name="Otillar R.P."/>
            <person name="Terry A.Y."/>
            <person name="Boore J.L."/>
            <person name="Simakov O."/>
            <person name="Marletaz F."/>
            <person name="Cho S.-J."/>
            <person name="Edsinger-Gonzales E."/>
            <person name="Havlak P."/>
            <person name="Kuo D.-H."/>
            <person name="Larsson T."/>
            <person name="Lv J."/>
            <person name="Arendt D."/>
            <person name="Savage R."/>
            <person name="Osoegawa K."/>
            <person name="de Jong P."/>
            <person name="Lindberg D.R."/>
            <person name="Seaver E.C."/>
            <person name="Weisblat D.A."/>
            <person name="Putnam N.H."/>
            <person name="Grigoriev I.V."/>
            <person name="Rokhsar D.S."/>
        </authorList>
    </citation>
    <scope>NUCLEOTIDE SEQUENCE</scope>
</reference>
<dbReference type="PANTHER" id="PTHR19991:SF2">
    <property type="entry name" value="GH08893P"/>
    <property type="match status" value="1"/>
</dbReference>
<evidence type="ECO:0000313" key="1">
    <source>
        <dbReference type="EnsemblMetazoa" id="HelroP69284"/>
    </source>
</evidence>
<name>T1FZS9_HELRO</name>
<gene>
    <name evidence="1" type="primary">20214327</name>
</gene>
<dbReference type="EMBL" id="AMQM01001739">
    <property type="status" value="NOT_ANNOTATED_CDS"/>
    <property type="molecule type" value="Genomic_DNA"/>
</dbReference>
<dbReference type="CTD" id="20214327"/>
<sequence length="132" mass="15352">MKLHDEVALKRLYDGDFEHLTQASTGSTTGDWFILFYSPQCEHFISLWESLAVRLLQQKMVAVVNTRDNLHLKERFQISKCPQAIFFRSGKMYEYVLPSFEMNSLLNFVDGWFKNAPSKPVPPLQTPLFVSF</sequence>
<dbReference type="STRING" id="6412.T1FZS9"/>
<dbReference type="CDD" id="cd02961">
    <property type="entry name" value="PDI_a_family"/>
    <property type="match status" value="1"/>
</dbReference>
<proteinExistence type="predicted"/>